<dbReference type="InterPro" id="IPR040632">
    <property type="entry name" value="Sulfotransfer_4"/>
</dbReference>
<accession>H0EJ77</accession>
<organism evidence="1 2">
    <name type="scientific">Glarea lozoyensis (strain ATCC 74030 / MF5533)</name>
    <dbReference type="NCBI Taxonomy" id="1104152"/>
    <lineage>
        <taxon>Eukaryota</taxon>
        <taxon>Fungi</taxon>
        <taxon>Dikarya</taxon>
        <taxon>Ascomycota</taxon>
        <taxon>Pezizomycotina</taxon>
        <taxon>Leotiomycetes</taxon>
        <taxon>Helotiales</taxon>
        <taxon>Helotiaceae</taxon>
        <taxon>Glarea</taxon>
    </lineage>
</organism>
<dbReference type="Pfam" id="PF17784">
    <property type="entry name" value="Sulfotransfer_4"/>
    <property type="match status" value="1"/>
</dbReference>
<dbReference type="Gene3D" id="3.40.50.300">
    <property type="entry name" value="P-loop containing nucleotide triphosphate hydrolases"/>
    <property type="match status" value="1"/>
</dbReference>
<evidence type="ECO:0000313" key="1">
    <source>
        <dbReference type="EMBL" id="EHL01401.1"/>
    </source>
</evidence>
<dbReference type="InterPro" id="IPR027417">
    <property type="entry name" value="P-loop_NTPase"/>
</dbReference>
<comment type="caution">
    <text evidence="1">The sequence shown here is derived from an EMBL/GenBank/DDBJ whole genome shotgun (WGS) entry which is preliminary data.</text>
</comment>
<gene>
    <name evidence="1" type="ORF">M7I_2615</name>
</gene>
<dbReference type="EMBL" id="AGUE01000054">
    <property type="protein sequence ID" value="EHL01401.1"/>
    <property type="molecule type" value="Genomic_DNA"/>
</dbReference>
<dbReference type="OrthoDB" id="408152at2759"/>
<sequence>MGGSASIPTDPSRTLKVIGAGYPRIGTLSMAIALEKLLDGPVMHGGSQLLGREDAYVKLWTKQCWSSLVLFIYDAGNGSMVDQNTLTVKLHS</sequence>
<dbReference type="InParanoid" id="H0EJ77"/>
<protein>
    <submittedName>
        <fullName evidence="1">Uncharacterized protein</fullName>
    </submittedName>
</protein>
<keyword evidence="2" id="KW-1185">Reference proteome</keyword>
<dbReference type="Proteomes" id="UP000005446">
    <property type="component" value="Unassembled WGS sequence"/>
</dbReference>
<name>H0EJ77_GLAL7</name>
<evidence type="ECO:0000313" key="2">
    <source>
        <dbReference type="Proteomes" id="UP000005446"/>
    </source>
</evidence>
<dbReference type="AlphaFoldDB" id="H0EJ77"/>
<reference evidence="1 2" key="1">
    <citation type="journal article" date="2012" name="Eukaryot. Cell">
        <title>Genome sequence of the fungus Glarea lozoyensis: the first genome sequence of a species from the Helotiaceae family.</title>
        <authorList>
            <person name="Youssar L."/>
            <person name="Gruening B.A."/>
            <person name="Erxleben A."/>
            <person name="Guenther S."/>
            <person name="Huettel W."/>
        </authorList>
    </citation>
    <scope>NUCLEOTIDE SEQUENCE [LARGE SCALE GENOMIC DNA]</scope>
    <source>
        <strain evidence="2">ATCC 74030 / MF5533</strain>
    </source>
</reference>
<dbReference type="HOGENOM" id="CLU_2413449_0_0_1"/>
<proteinExistence type="predicted"/>